<organism evidence="1 2">
    <name type="scientific">Rodentibacter genomosp. 1</name>
    <dbReference type="NCBI Taxonomy" id="1908264"/>
    <lineage>
        <taxon>Bacteria</taxon>
        <taxon>Pseudomonadati</taxon>
        <taxon>Pseudomonadota</taxon>
        <taxon>Gammaproteobacteria</taxon>
        <taxon>Pasteurellales</taxon>
        <taxon>Pasteurellaceae</taxon>
        <taxon>Rodentibacter</taxon>
    </lineage>
</organism>
<protein>
    <submittedName>
        <fullName evidence="1">Uncharacterized protein</fullName>
    </submittedName>
</protein>
<sequence length="74" mass="9011">MRYTEDDFFSKIIEMIDQERSLQDISKQSLNMMNSSINWRKEVRYLALDLINLTDEQFEMTYLDILSEIRKIIK</sequence>
<reference evidence="1 2" key="1">
    <citation type="submission" date="2016-10" db="EMBL/GenBank/DDBJ databases">
        <title>Rodentibacter gen. nov. and new species.</title>
        <authorList>
            <person name="Christensen H."/>
        </authorList>
    </citation>
    <scope>NUCLEOTIDE SEQUENCE [LARGE SCALE GENOMIC DNA]</scope>
    <source>
        <strain evidence="2">ppn416</strain>
    </source>
</reference>
<evidence type="ECO:0000313" key="1">
    <source>
        <dbReference type="EMBL" id="OOF47809.1"/>
    </source>
</evidence>
<accession>A0A1V3IZ93</accession>
<dbReference type="AlphaFoldDB" id="A0A1V3IZ93"/>
<comment type="caution">
    <text evidence="1">The sequence shown here is derived from an EMBL/GenBank/DDBJ whole genome shotgun (WGS) entry which is preliminary data.</text>
</comment>
<gene>
    <name evidence="1" type="ORF">BKK54_11365</name>
</gene>
<dbReference type="RefSeq" id="WP_077543200.1">
    <property type="nucleotide sequence ID" value="NZ_MLHN01000047.1"/>
</dbReference>
<dbReference type="Proteomes" id="UP000188481">
    <property type="component" value="Unassembled WGS sequence"/>
</dbReference>
<keyword evidence="2" id="KW-1185">Reference proteome</keyword>
<dbReference type="EMBL" id="MLHN01000047">
    <property type="protein sequence ID" value="OOF47809.1"/>
    <property type="molecule type" value="Genomic_DNA"/>
</dbReference>
<evidence type="ECO:0000313" key="2">
    <source>
        <dbReference type="Proteomes" id="UP000188481"/>
    </source>
</evidence>
<proteinExistence type="predicted"/>
<name>A0A1V3IZ93_9PAST</name>